<dbReference type="OrthoDB" id="9766487at2"/>
<feature type="domain" description="Oligopeptidase F N-terminal" evidence="8">
    <location>
        <begin position="126"/>
        <end position="174"/>
    </location>
</feature>
<keyword evidence="4 6" id="KW-0862">Zinc</keyword>
<evidence type="ECO:0000256" key="6">
    <source>
        <dbReference type="RuleBase" id="RU003435"/>
    </source>
</evidence>
<reference evidence="9 10" key="1">
    <citation type="submission" date="2017-10" db="EMBL/GenBank/DDBJ databases">
        <title>Nyctiphanis sp. nov., isolated from the stomach of the euphausiid Nyctiphanes simplex (Hansen, 1911) in the Gulf of California.</title>
        <authorList>
            <person name="Gomez-Gil B."/>
            <person name="Aguilar-Mendez M."/>
            <person name="Lopez-Cortes A."/>
            <person name="Gomez-Gutierrez J."/>
            <person name="Roque A."/>
            <person name="Lang E."/>
            <person name="Gonzalez-Castillo A."/>
        </authorList>
    </citation>
    <scope>NUCLEOTIDE SEQUENCE [LARGE SCALE GENOMIC DNA]</scope>
    <source>
        <strain evidence="9 10">CAIM 600</strain>
    </source>
</reference>
<dbReference type="Gene3D" id="1.20.140.70">
    <property type="entry name" value="Oligopeptidase f, N-terminal domain"/>
    <property type="match status" value="1"/>
</dbReference>
<gene>
    <name evidence="9" type="ORF">CS022_24140</name>
</gene>
<feature type="non-terminal residue" evidence="9">
    <location>
        <position position="448"/>
    </location>
</feature>
<evidence type="ECO:0000313" key="9">
    <source>
        <dbReference type="EMBL" id="RXJ68424.1"/>
    </source>
</evidence>
<dbReference type="EMBL" id="PEIB01000062">
    <property type="protein sequence ID" value="RXJ68424.1"/>
    <property type="molecule type" value="Genomic_DNA"/>
</dbReference>
<accession>A0A4Q0YFJ3</accession>
<dbReference type="Proteomes" id="UP000290287">
    <property type="component" value="Unassembled WGS sequence"/>
</dbReference>
<dbReference type="InterPro" id="IPR013647">
    <property type="entry name" value="OligopepF_N_dom"/>
</dbReference>
<dbReference type="InterPro" id="IPR042088">
    <property type="entry name" value="OligoPept_F_C"/>
</dbReference>
<organism evidence="9 10">
    <name type="scientific">Veronia nyctiphanis</name>
    <dbReference type="NCBI Taxonomy" id="1278244"/>
    <lineage>
        <taxon>Bacteria</taxon>
        <taxon>Pseudomonadati</taxon>
        <taxon>Pseudomonadota</taxon>
        <taxon>Gammaproteobacteria</taxon>
        <taxon>Vibrionales</taxon>
        <taxon>Vibrionaceae</taxon>
        <taxon>Veronia</taxon>
    </lineage>
</organism>
<comment type="similarity">
    <text evidence="6">Belongs to the peptidase M3 family.</text>
</comment>
<keyword evidence="1 6" id="KW-0645">Protease</keyword>
<comment type="caution">
    <text evidence="9">The sequence shown here is derived from an EMBL/GenBank/DDBJ whole genome shotgun (WGS) entry which is preliminary data.</text>
</comment>
<dbReference type="SUPFAM" id="SSF55486">
    <property type="entry name" value="Metalloproteases ('zincins'), catalytic domain"/>
    <property type="match status" value="1"/>
</dbReference>
<evidence type="ECO:0000256" key="5">
    <source>
        <dbReference type="ARBA" id="ARBA00023049"/>
    </source>
</evidence>
<dbReference type="GO" id="GO:0006508">
    <property type="term" value="P:proteolysis"/>
    <property type="evidence" value="ECO:0007669"/>
    <property type="project" value="UniProtKB-KW"/>
</dbReference>
<dbReference type="Pfam" id="PF01432">
    <property type="entry name" value="Peptidase_M3"/>
    <property type="match status" value="1"/>
</dbReference>
<evidence type="ECO:0000256" key="3">
    <source>
        <dbReference type="ARBA" id="ARBA00022801"/>
    </source>
</evidence>
<protein>
    <submittedName>
        <fullName evidence="9">Oligoendopeptidase F</fullName>
    </submittedName>
</protein>
<name>A0A4Q0YFJ3_9GAMM</name>
<sequence>MTAPSWDLSFAYSGLSGEDYAADIAKVKALIAQITELAPTDITGCQQALSLSEQAGMLTHNLSTYAYCLASVDAKNQEAALAQSKLSSLWSELTQANKPFTSQVSTGTDDFFESVLAGSDDVGPLERFRFLKTIEREKKDTLLSVEEEQLLSAMNVDGPNAWGSLYNKITGSMTVRLTRSDGTEETLGLSQAASILRKPDATRRELAWKAINDAMRTHQVSFAAILNALSGSRLTEYKKRSKKKPVHFLDPALSDSRIMRETLDIMMHVAKENRHIGQQAGLAMAKLHGTDTLKPWDELASMPTLGNSEPETYSFEQAIAIIKKAFAGVDSEMADFVDMMVENNLIDAAPQSNKRLGAYCALLFKTRTPVVFITWGGSMSNVITLAHELGHAFHNWVMRDMPYSQTGFPNTLAETASIIAENIVRDALLAEAKQESDKLKMLWEEARV</sequence>
<proteinExistence type="inferred from homology"/>
<dbReference type="AlphaFoldDB" id="A0A4Q0YFJ3"/>
<keyword evidence="5 6" id="KW-0482">Metalloprotease</keyword>
<feature type="domain" description="Peptidase M3A/M3B catalytic" evidence="7">
    <location>
        <begin position="197"/>
        <end position="438"/>
    </location>
</feature>
<dbReference type="Gene3D" id="1.10.1370.20">
    <property type="entry name" value="Oligoendopeptidase f, C-terminal domain"/>
    <property type="match status" value="1"/>
</dbReference>
<dbReference type="InterPro" id="IPR001567">
    <property type="entry name" value="Pept_M3A_M3B_dom"/>
</dbReference>
<evidence type="ECO:0000256" key="2">
    <source>
        <dbReference type="ARBA" id="ARBA00022723"/>
    </source>
</evidence>
<keyword evidence="10" id="KW-1185">Reference proteome</keyword>
<dbReference type="GO" id="GO:0046872">
    <property type="term" value="F:metal ion binding"/>
    <property type="evidence" value="ECO:0007669"/>
    <property type="project" value="UniProtKB-UniRule"/>
</dbReference>
<keyword evidence="2 6" id="KW-0479">Metal-binding</keyword>
<keyword evidence="3 6" id="KW-0378">Hydrolase</keyword>
<comment type="cofactor">
    <cofactor evidence="6">
        <name>Zn(2+)</name>
        <dbReference type="ChEBI" id="CHEBI:29105"/>
    </cofactor>
    <text evidence="6">Binds 1 zinc ion.</text>
</comment>
<evidence type="ECO:0000256" key="1">
    <source>
        <dbReference type="ARBA" id="ARBA00022670"/>
    </source>
</evidence>
<evidence type="ECO:0000313" key="10">
    <source>
        <dbReference type="Proteomes" id="UP000290287"/>
    </source>
</evidence>
<evidence type="ECO:0000256" key="4">
    <source>
        <dbReference type="ARBA" id="ARBA00022833"/>
    </source>
</evidence>
<dbReference type="Pfam" id="PF08439">
    <property type="entry name" value="Peptidase_M3_N"/>
    <property type="match status" value="1"/>
</dbReference>
<evidence type="ECO:0000259" key="8">
    <source>
        <dbReference type="Pfam" id="PF08439"/>
    </source>
</evidence>
<dbReference type="GO" id="GO:0004222">
    <property type="term" value="F:metalloendopeptidase activity"/>
    <property type="evidence" value="ECO:0007669"/>
    <property type="project" value="InterPro"/>
</dbReference>
<evidence type="ECO:0000259" key="7">
    <source>
        <dbReference type="Pfam" id="PF01432"/>
    </source>
</evidence>
<dbReference type="RefSeq" id="WP_129124397.1">
    <property type="nucleotide sequence ID" value="NZ_PEIB01000062.1"/>
</dbReference>